<comment type="caution">
    <text evidence="6">The sequence shown here is derived from an EMBL/GenBank/DDBJ whole genome shotgun (WGS) entry which is preliminary data.</text>
</comment>
<dbReference type="SUPFAM" id="SSF53474">
    <property type="entry name" value="alpha/beta-Hydrolases"/>
    <property type="match status" value="1"/>
</dbReference>
<keyword evidence="2" id="KW-0442">Lipid degradation</keyword>
<feature type="region of interest" description="Disordered" evidence="4">
    <location>
        <begin position="28"/>
        <end position="54"/>
    </location>
</feature>
<dbReference type="PROSITE" id="PS51257">
    <property type="entry name" value="PROKAR_LIPOPROTEIN"/>
    <property type="match status" value="1"/>
</dbReference>
<proteinExistence type="predicted"/>
<evidence type="ECO:0000313" key="6">
    <source>
        <dbReference type="EMBL" id="MFC4337571.1"/>
    </source>
</evidence>
<keyword evidence="5" id="KW-0732">Signal</keyword>
<dbReference type="PANTHER" id="PTHR10272:SF0">
    <property type="entry name" value="PLATELET-ACTIVATING FACTOR ACETYLHYDROLASE"/>
    <property type="match status" value="1"/>
</dbReference>
<feature type="signal peptide" evidence="5">
    <location>
        <begin position="1"/>
        <end position="30"/>
    </location>
</feature>
<dbReference type="Proteomes" id="UP001595823">
    <property type="component" value="Unassembled WGS sequence"/>
</dbReference>
<dbReference type="RefSeq" id="WP_380624697.1">
    <property type="nucleotide sequence ID" value="NZ_JBHSDK010000035.1"/>
</dbReference>
<dbReference type="PROSITE" id="PS51318">
    <property type="entry name" value="TAT"/>
    <property type="match status" value="1"/>
</dbReference>
<sequence length="380" mass="41295">MKDSTKRRAVGGLAAAAVAAVAFTPASAGAACHDDDPNTPQLSLREPGGENRVGSTTLHLVDENRADPWVPEERRELMTTLWYPTEGTGEAASYMTVEESELFLARQLEGSPFDVPLDLLAGVETNSVAGVEPSAGEGELPLVVLSPGYSFPRATLAGLGEELASRGYVVAAVGHNYEAPISFPGRTTECLTCGNTDIKRVSDTRGEDLSFVLDELTGDDAVWEHAGVIDEERAMVGGHSVGGSGSHRAMSIDDRFDAGFNLDGTFFGLSPQKIDRPFLLVGNDDQGFEDEDKSRYKAWKRLDGWKRWLRIDDTSHSAWTDLAPLREQAGLPSDHLPGAYLDEMARVYLTAFADRHMKGEEAPIFDGPSEEWPEVEFHNP</sequence>
<evidence type="ECO:0000256" key="4">
    <source>
        <dbReference type="SAM" id="MobiDB-lite"/>
    </source>
</evidence>
<gene>
    <name evidence="6" type="ORF">ACFPET_20445</name>
</gene>
<keyword evidence="7" id="KW-1185">Reference proteome</keyword>
<feature type="chain" id="PRO_5046634689" evidence="5">
    <location>
        <begin position="31"/>
        <end position="380"/>
    </location>
</feature>
<keyword evidence="1 6" id="KW-0378">Hydrolase</keyword>
<accession>A0ABV8U4T3</accession>
<protein>
    <submittedName>
        <fullName evidence="6">Alpha/beta hydrolase</fullName>
    </submittedName>
</protein>
<evidence type="ECO:0000256" key="5">
    <source>
        <dbReference type="SAM" id="SignalP"/>
    </source>
</evidence>
<dbReference type="GO" id="GO:0016787">
    <property type="term" value="F:hydrolase activity"/>
    <property type="evidence" value="ECO:0007669"/>
    <property type="project" value="UniProtKB-KW"/>
</dbReference>
<name>A0ABV8U4T3_9ACTN</name>
<evidence type="ECO:0000256" key="3">
    <source>
        <dbReference type="ARBA" id="ARBA00023098"/>
    </source>
</evidence>
<dbReference type="InterPro" id="IPR006311">
    <property type="entry name" value="TAT_signal"/>
</dbReference>
<keyword evidence="3" id="KW-0443">Lipid metabolism</keyword>
<dbReference type="Gene3D" id="3.40.50.1820">
    <property type="entry name" value="alpha/beta hydrolase"/>
    <property type="match status" value="1"/>
</dbReference>
<dbReference type="PANTHER" id="PTHR10272">
    <property type="entry name" value="PLATELET-ACTIVATING FACTOR ACETYLHYDROLASE"/>
    <property type="match status" value="1"/>
</dbReference>
<evidence type="ECO:0000256" key="2">
    <source>
        <dbReference type="ARBA" id="ARBA00022963"/>
    </source>
</evidence>
<evidence type="ECO:0000313" key="7">
    <source>
        <dbReference type="Proteomes" id="UP001595823"/>
    </source>
</evidence>
<reference evidence="7" key="1">
    <citation type="journal article" date="2019" name="Int. J. Syst. Evol. Microbiol.">
        <title>The Global Catalogue of Microorganisms (GCM) 10K type strain sequencing project: providing services to taxonomists for standard genome sequencing and annotation.</title>
        <authorList>
            <consortium name="The Broad Institute Genomics Platform"/>
            <consortium name="The Broad Institute Genome Sequencing Center for Infectious Disease"/>
            <person name="Wu L."/>
            <person name="Ma J."/>
        </authorList>
    </citation>
    <scope>NUCLEOTIDE SEQUENCE [LARGE SCALE GENOMIC DNA]</scope>
    <source>
        <strain evidence="7">IBRC-M 10908</strain>
    </source>
</reference>
<dbReference type="EMBL" id="JBHSDK010000035">
    <property type="protein sequence ID" value="MFC4337571.1"/>
    <property type="molecule type" value="Genomic_DNA"/>
</dbReference>
<dbReference type="Pfam" id="PF03403">
    <property type="entry name" value="PAF-AH_p_II"/>
    <property type="match status" value="1"/>
</dbReference>
<evidence type="ECO:0000256" key="1">
    <source>
        <dbReference type="ARBA" id="ARBA00022801"/>
    </source>
</evidence>
<organism evidence="6 7">
    <name type="scientific">Salininema proteolyticum</name>
    <dbReference type="NCBI Taxonomy" id="1607685"/>
    <lineage>
        <taxon>Bacteria</taxon>
        <taxon>Bacillati</taxon>
        <taxon>Actinomycetota</taxon>
        <taxon>Actinomycetes</taxon>
        <taxon>Glycomycetales</taxon>
        <taxon>Glycomycetaceae</taxon>
        <taxon>Salininema</taxon>
    </lineage>
</organism>
<dbReference type="InterPro" id="IPR029058">
    <property type="entry name" value="AB_hydrolase_fold"/>
</dbReference>